<evidence type="ECO:0000313" key="5">
    <source>
        <dbReference type="Proteomes" id="UP000178666"/>
    </source>
</evidence>
<dbReference type="Pfam" id="PF13530">
    <property type="entry name" value="SCP2_2"/>
    <property type="match status" value="1"/>
</dbReference>
<reference evidence="3 5" key="1">
    <citation type="journal article" date="2016" name="Plant Dis.">
        <title>Improved production of propionic acid using genome shuffling.</title>
        <authorList>
            <person name="Luna-Flores C.H."/>
            <person name="Palfreyman R.W."/>
            <person name="Kromer J.O."/>
            <person name="Nielsen L.K."/>
            <person name="Marcellin E."/>
        </authorList>
    </citation>
    <scope>NUCLEOTIDE SEQUENCE [LARGE SCALE GENOMIC DNA]</scope>
    <source>
        <strain evidence="3 5">F3E8</strain>
    </source>
</reference>
<dbReference type="InterPro" id="IPR016181">
    <property type="entry name" value="Acyl_CoA_acyltransferase"/>
</dbReference>
<sequence>MSQIQQSPELPEPYRLARVVADGRLTDELANVSRAVNLGFHMAEPDADFLAHYAVHVAGERLWAVHSPEPEHELPGLPVATLASYDSTVNTGHGHLEPADFITDVTVRPTHRRRGLLRGLITHDLAVARESGHSMAALTATEGAIYGRFGFGISSQDQRIEVVSDGRFTLAHEPEGSVEMVGSGAIDEVRREVFDAFHRSHRGSHGRLDWWVEFAAGRWNYESQKPNRRLRSAIHRDAAGRPDGVVSYEVAESFGSTLTVRDMEAVTTEAELALWEFLASIDLVTRIKASKVNPSTPLPWTVRDPRLVKFTGNADLTWLRILDVPKALSVRGWDSAGSVTLRVIDPLGWCSGSYRIDVSEPGAPAEVTRVGDQDVATLDISSLGSLYFGTVRAEALAGARRLRGTPDQVRDVARLFATDDTPHNLTEF</sequence>
<dbReference type="RefSeq" id="WP_062819228.1">
    <property type="nucleotide sequence ID" value="NZ_CP014352.1"/>
</dbReference>
<evidence type="ECO:0000313" key="2">
    <source>
        <dbReference type="EMBL" id="AMS04890.1"/>
    </source>
</evidence>
<dbReference type="EMBL" id="CP015970">
    <property type="protein sequence ID" value="AOZ46374.1"/>
    <property type="molecule type" value="Genomic_DNA"/>
</dbReference>
<proteinExistence type="predicted"/>
<evidence type="ECO:0000313" key="3">
    <source>
        <dbReference type="EMBL" id="AOZ46374.1"/>
    </source>
</evidence>
<dbReference type="Pfam" id="PF13527">
    <property type="entry name" value="Acetyltransf_9"/>
    <property type="match status" value="1"/>
</dbReference>
<dbReference type="SUPFAM" id="SSF55718">
    <property type="entry name" value="SCP-like"/>
    <property type="match status" value="1"/>
</dbReference>
<dbReference type="Gene3D" id="3.30.1050.10">
    <property type="entry name" value="SCP2 sterol-binding domain"/>
    <property type="match status" value="1"/>
</dbReference>
<dbReference type="InterPro" id="IPR041380">
    <property type="entry name" value="Acetyltransf_17"/>
</dbReference>
<reference evidence="2 4" key="2">
    <citation type="submission" date="2016-02" db="EMBL/GenBank/DDBJ databases">
        <title>Complete Genome Sequence of Propionibacterium acidipropionici ATCC 55737.</title>
        <authorList>
            <person name="Luna Flores C.H."/>
            <person name="Nielsen L.K."/>
            <person name="Marcellin E."/>
        </authorList>
    </citation>
    <scope>NUCLEOTIDE SEQUENCE [LARGE SCALE GENOMIC DNA]</scope>
    <source>
        <strain evidence="2 4">ATCC 55737</strain>
    </source>
</reference>
<keyword evidence="5" id="KW-1185">Reference proteome</keyword>
<dbReference type="PANTHER" id="PTHR37817:SF1">
    <property type="entry name" value="N-ACETYLTRANSFERASE EIS"/>
    <property type="match status" value="1"/>
</dbReference>
<evidence type="ECO:0000259" key="1">
    <source>
        <dbReference type="PROSITE" id="PS51186"/>
    </source>
</evidence>
<protein>
    <submittedName>
        <fullName evidence="2">Acetyltransferase</fullName>
    </submittedName>
</protein>
<dbReference type="GO" id="GO:0030649">
    <property type="term" value="P:aminoglycoside antibiotic catabolic process"/>
    <property type="evidence" value="ECO:0007669"/>
    <property type="project" value="TreeGrafter"/>
</dbReference>
<dbReference type="EMBL" id="CP014352">
    <property type="protein sequence ID" value="AMS04890.1"/>
    <property type="molecule type" value="Genomic_DNA"/>
</dbReference>
<dbReference type="AlphaFoldDB" id="A0AAC8YED6"/>
<dbReference type="GO" id="GO:0034069">
    <property type="term" value="F:aminoglycoside N-acetyltransferase activity"/>
    <property type="evidence" value="ECO:0007669"/>
    <property type="project" value="TreeGrafter"/>
</dbReference>
<evidence type="ECO:0000313" key="4">
    <source>
        <dbReference type="Proteomes" id="UP000075221"/>
    </source>
</evidence>
<dbReference type="Proteomes" id="UP000075221">
    <property type="component" value="Chromosome"/>
</dbReference>
<dbReference type="Pfam" id="PF17668">
    <property type="entry name" value="Acetyltransf_17"/>
    <property type="match status" value="1"/>
</dbReference>
<dbReference type="InterPro" id="IPR036527">
    <property type="entry name" value="SCP2_sterol-bd_dom_sf"/>
</dbReference>
<dbReference type="PANTHER" id="PTHR37817">
    <property type="entry name" value="N-ACETYLTRANSFERASE EIS"/>
    <property type="match status" value="1"/>
</dbReference>
<organism evidence="2 4">
    <name type="scientific">Acidipropionibacterium acidipropionici</name>
    <dbReference type="NCBI Taxonomy" id="1748"/>
    <lineage>
        <taxon>Bacteria</taxon>
        <taxon>Bacillati</taxon>
        <taxon>Actinomycetota</taxon>
        <taxon>Actinomycetes</taxon>
        <taxon>Propionibacteriales</taxon>
        <taxon>Propionibacteriaceae</taxon>
        <taxon>Acidipropionibacterium</taxon>
    </lineage>
</organism>
<accession>A0AAC8YED6</accession>
<dbReference type="InterPro" id="IPR051554">
    <property type="entry name" value="Acetyltransferase_Eis"/>
</dbReference>
<dbReference type="SUPFAM" id="SSF55729">
    <property type="entry name" value="Acyl-CoA N-acyltransferases (Nat)"/>
    <property type="match status" value="1"/>
</dbReference>
<dbReference type="PROSITE" id="PS51186">
    <property type="entry name" value="GNAT"/>
    <property type="match status" value="1"/>
</dbReference>
<dbReference type="InterPro" id="IPR000182">
    <property type="entry name" value="GNAT_dom"/>
</dbReference>
<dbReference type="InterPro" id="IPR025559">
    <property type="entry name" value="Eis_dom"/>
</dbReference>
<dbReference type="Gene3D" id="3.40.630.30">
    <property type="match status" value="2"/>
</dbReference>
<dbReference type="NCBIfam" id="NF002369">
    <property type="entry name" value="PRK01346.1-6"/>
    <property type="match status" value="1"/>
</dbReference>
<dbReference type="Proteomes" id="UP000178666">
    <property type="component" value="Chromosome"/>
</dbReference>
<gene>
    <name evidence="3" type="ORF">A8L58_06245</name>
    <name evidence="2" type="ORF">AXH35_04780</name>
</gene>
<name>A0AAC8YED6_9ACTN</name>
<feature type="domain" description="N-acetyltransferase" evidence="1">
    <location>
        <begin position="38"/>
        <end position="175"/>
    </location>
</feature>